<dbReference type="Proteomes" id="UP000253597">
    <property type="component" value="Unassembled WGS sequence"/>
</dbReference>
<name>A0A9X8IYD7_BACCE</name>
<gene>
    <name evidence="1" type="ORF">DR116_0017515</name>
</gene>
<organism evidence="1 2">
    <name type="scientific">Bacillus cereus</name>
    <dbReference type="NCBI Taxonomy" id="1396"/>
    <lineage>
        <taxon>Bacteria</taxon>
        <taxon>Bacillati</taxon>
        <taxon>Bacillota</taxon>
        <taxon>Bacilli</taxon>
        <taxon>Bacillales</taxon>
        <taxon>Bacillaceae</taxon>
        <taxon>Bacillus</taxon>
        <taxon>Bacillus cereus group</taxon>
    </lineage>
</organism>
<comment type="caution">
    <text evidence="1">The sequence shown here is derived from an EMBL/GenBank/DDBJ whole genome shotgun (WGS) entry which is preliminary data.</text>
</comment>
<proteinExistence type="predicted"/>
<protein>
    <submittedName>
        <fullName evidence="1">Uncharacterized protein</fullName>
    </submittedName>
</protein>
<dbReference type="AlphaFoldDB" id="A0A9X8IYD7"/>
<reference evidence="1 2" key="1">
    <citation type="submission" date="2019-01" db="EMBL/GenBank/DDBJ databases">
        <title>Draft genome sequence of heavy metal resistant Bacillus cereus NWUAB01.</title>
        <authorList>
            <person name="Babalola O."/>
            <person name="Aremu B.R."/>
            <person name="Ayangbenro A.S."/>
        </authorList>
    </citation>
    <scope>NUCLEOTIDE SEQUENCE [LARGE SCALE GENOMIC DNA]</scope>
    <source>
        <strain evidence="1 2">NWUAB01</strain>
    </source>
</reference>
<evidence type="ECO:0000313" key="1">
    <source>
        <dbReference type="EMBL" id="RWQ73114.1"/>
    </source>
</evidence>
<evidence type="ECO:0000313" key="2">
    <source>
        <dbReference type="Proteomes" id="UP000253597"/>
    </source>
</evidence>
<accession>A0A9X8IYD7</accession>
<dbReference type="EMBL" id="QNGD03000008">
    <property type="protein sequence ID" value="RWQ73114.1"/>
    <property type="molecule type" value="Genomic_DNA"/>
</dbReference>
<sequence length="76" mass="9091">MKEKNKKEHHASVLYKIGGNTLSWMFRLKLYVVEIRPKIYFQLNRKEQLAKANCNENIITINLRSTYSVDKNIKFM</sequence>